<evidence type="ECO:0000256" key="4">
    <source>
        <dbReference type="ARBA" id="ARBA00022801"/>
    </source>
</evidence>
<comment type="similarity">
    <text evidence="1 8">Belongs to the SOS response-associated peptidase family.</text>
</comment>
<evidence type="ECO:0000256" key="6">
    <source>
        <dbReference type="ARBA" id="ARBA00023125"/>
    </source>
</evidence>
<evidence type="ECO:0000256" key="8">
    <source>
        <dbReference type="RuleBase" id="RU364100"/>
    </source>
</evidence>
<dbReference type="Proteomes" id="UP000014461">
    <property type="component" value="Unassembled WGS sequence"/>
</dbReference>
<dbReference type="InterPro" id="IPR036590">
    <property type="entry name" value="SRAP-like"/>
</dbReference>
<comment type="caution">
    <text evidence="9">The sequence shown here is derived from an EMBL/GenBank/DDBJ whole genome shotgun (WGS) entry which is preliminary data.</text>
</comment>
<protein>
    <recommendedName>
        <fullName evidence="8">Abasic site processing protein</fullName>
        <ecNumber evidence="8">3.4.-.-</ecNumber>
    </recommendedName>
</protein>
<keyword evidence="3" id="KW-0227">DNA damage</keyword>
<keyword evidence="5" id="KW-0190">Covalent protein-DNA linkage</keyword>
<dbReference type="GO" id="GO:0106300">
    <property type="term" value="P:protein-DNA covalent cross-linking repair"/>
    <property type="evidence" value="ECO:0007669"/>
    <property type="project" value="InterPro"/>
</dbReference>
<dbReference type="Pfam" id="PF02586">
    <property type="entry name" value="SRAP"/>
    <property type="match status" value="1"/>
</dbReference>
<evidence type="ECO:0000256" key="2">
    <source>
        <dbReference type="ARBA" id="ARBA00022670"/>
    </source>
</evidence>
<dbReference type="GO" id="GO:0016829">
    <property type="term" value="F:lyase activity"/>
    <property type="evidence" value="ECO:0007669"/>
    <property type="project" value="UniProtKB-KW"/>
</dbReference>
<dbReference type="Gene3D" id="3.90.1680.10">
    <property type="entry name" value="SOS response associated peptidase-like"/>
    <property type="match status" value="1"/>
</dbReference>
<dbReference type="GO" id="GO:0008233">
    <property type="term" value="F:peptidase activity"/>
    <property type="evidence" value="ECO:0007669"/>
    <property type="project" value="UniProtKB-KW"/>
</dbReference>
<dbReference type="GO" id="GO:0003697">
    <property type="term" value="F:single-stranded DNA binding"/>
    <property type="evidence" value="ECO:0007669"/>
    <property type="project" value="InterPro"/>
</dbReference>
<dbReference type="GO" id="GO:0006508">
    <property type="term" value="P:proteolysis"/>
    <property type="evidence" value="ECO:0007669"/>
    <property type="project" value="UniProtKB-KW"/>
</dbReference>
<accession>R9PII9</accession>
<dbReference type="PANTHER" id="PTHR13604">
    <property type="entry name" value="DC12-RELATED"/>
    <property type="match status" value="1"/>
</dbReference>
<reference evidence="9" key="1">
    <citation type="journal article" date="2013" name="Genome Announc.">
        <title>Draft Genome Sequence of Agarivorans albus Strain MKT 106T, an Agarolytic Marine Bacterium.</title>
        <authorList>
            <person name="Yasuike M."/>
            <person name="Nakamura Y."/>
            <person name="Kai W."/>
            <person name="Fujiwara A."/>
            <person name="Fukui Y."/>
            <person name="Satomi M."/>
            <person name="Sano M."/>
        </authorList>
    </citation>
    <scope>NUCLEOTIDE SEQUENCE [LARGE SCALE GENOMIC DNA]</scope>
</reference>
<dbReference type="EC" id="3.4.-.-" evidence="8"/>
<name>R9PII9_AGAAL</name>
<evidence type="ECO:0000313" key="9">
    <source>
        <dbReference type="EMBL" id="GAD01073.1"/>
    </source>
</evidence>
<evidence type="ECO:0000256" key="3">
    <source>
        <dbReference type="ARBA" id="ARBA00022763"/>
    </source>
</evidence>
<evidence type="ECO:0000313" key="10">
    <source>
        <dbReference type="Proteomes" id="UP000014461"/>
    </source>
</evidence>
<proteinExistence type="inferred from homology"/>
<keyword evidence="4 8" id="KW-0378">Hydrolase</keyword>
<dbReference type="EMBL" id="BARX01000005">
    <property type="protein sequence ID" value="GAD01073.1"/>
    <property type="molecule type" value="Genomic_DNA"/>
</dbReference>
<keyword evidence="7" id="KW-0456">Lyase</keyword>
<keyword evidence="2 8" id="KW-0645">Protease</keyword>
<dbReference type="SUPFAM" id="SSF143081">
    <property type="entry name" value="BB1717-like"/>
    <property type="match status" value="1"/>
</dbReference>
<keyword evidence="10" id="KW-1185">Reference proteome</keyword>
<evidence type="ECO:0000256" key="7">
    <source>
        <dbReference type="ARBA" id="ARBA00023239"/>
    </source>
</evidence>
<dbReference type="InterPro" id="IPR003738">
    <property type="entry name" value="SRAP"/>
</dbReference>
<dbReference type="PANTHER" id="PTHR13604:SF0">
    <property type="entry name" value="ABASIC SITE PROCESSING PROTEIN HMCES"/>
    <property type="match status" value="1"/>
</dbReference>
<evidence type="ECO:0000256" key="1">
    <source>
        <dbReference type="ARBA" id="ARBA00008136"/>
    </source>
</evidence>
<sequence>MIGGEYEIRQAVGVDSLFLDFGETKQYRPSESLPALIIEQETLRCKPFIWGIKHPQHPQLVINARVESAANKAMFQNAWKTQRCLLPVKAWHEWRNQERFEFSLEHQNVLLLGGLYLQAPEGKQHLVVLTQAAASALQQYHHRMPLLFELEQGLRWLAGDPCKYKAEQFHYHVSSNSPQISLF</sequence>
<keyword evidence="6" id="KW-0238">DNA-binding</keyword>
<dbReference type="AlphaFoldDB" id="R9PII9"/>
<organism evidence="9 10">
    <name type="scientific">Agarivorans albus MKT 106</name>
    <dbReference type="NCBI Taxonomy" id="1331007"/>
    <lineage>
        <taxon>Bacteria</taxon>
        <taxon>Pseudomonadati</taxon>
        <taxon>Pseudomonadota</taxon>
        <taxon>Gammaproteobacteria</taxon>
        <taxon>Alteromonadales</taxon>
        <taxon>Alteromonadaceae</taxon>
        <taxon>Agarivorans</taxon>
    </lineage>
</organism>
<evidence type="ECO:0000256" key="5">
    <source>
        <dbReference type="ARBA" id="ARBA00023124"/>
    </source>
</evidence>
<dbReference type="STRING" id="1331007.AALB_1153"/>
<dbReference type="OrthoDB" id="6192129at2"/>
<gene>
    <name evidence="9" type="ORF">AALB_1153</name>
</gene>